<gene>
    <name evidence="1" type="ORF">FOMPIDRAFT_1025503</name>
</gene>
<sequence>MYWEPKYRRPLVVGQLSTPLSPTETCPQNQAAYADGSKLLRQTLSGAAVALPSRIFLHDR</sequence>
<reference evidence="1 2" key="1">
    <citation type="journal article" date="2012" name="Science">
        <title>The Paleozoic origin of enzymatic lignin decomposition reconstructed from 31 fungal genomes.</title>
        <authorList>
            <person name="Floudas D."/>
            <person name="Binder M."/>
            <person name="Riley R."/>
            <person name="Barry K."/>
            <person name="Blanchette R.A."/>
            <person name="Henrissat B."/>
            <person name="Martinez A.T."/>
            <person name="Otillar R."/>
            <person name="Spatafora J.W."/>
            <person name="Yadav J.S."/>
            <person name="Aerts A."/>
            <person name="Benoit I."/>
            <person name="Boyd A."/>
            <person name="Carlson A."/>
            <person name="Copeland A."/>
            <person name="Coutinho P.M."/>
            <person name="de Vries R.P."/>
            <person name="Ferreira P."/>
            <person name="Findley K."/>
            <person name="Foster B."/>
            <person name="Gaskell J."/>
            <person name="Glotzer D."/>
            <person name="Gorecki P."/>
            <person name="Heitman J."/>
            <person name="Hesse C."/>
            <person name="Hori C."/>
            <person name="Igarashi K."/>
            <person name="Jurgens J.A."/>
            <person name="Kallen N."/>
            <person name="Kersten P."/>
            <person name="Kohler A."/>
            <person name="Kuees U."/>
            <person name="Kumar T.K.A."/>
            <person name="Kuo A."/>
            <person name="LaButti K."/>
            <person name="Larrondo L.F."/>
            <person name="Lindquist E."/>
            <person name="Ling A."/>
            <person name="Lombard V."/>
            <person name="Lucas S."/>
            <person name="Lundell T."/>
            <person name="Martin R."/>
            <person name="McLaughlin D.J."/>
            <person name="Morgenstern I."/>
            <person name="Morin E."/>
            <person name="Murat C."/>
            <person name="Nagy L.G."/>
            <person name="Nolan M."/>
            <person name="Ohm R.A."/>
            <person name="Patyshakuliyeva A."/>
            <person name="Rokas A."/>
            <person name="Ruiz-Duenas F.J."/>
            <person name="Sabat G."/>
            <person name="Salamov A."/>
            <person name="Samejima M."/>
            <person name="Schmutz J."/>
            <person name="Slot J.C."/>
            <person name="St John F."/>
            <person name="Stenlid J."/>
            <person name="Sun H."/>
            <person name="Sun S."/>
            <person name="Syed K."/>
            <person name="Tsang A."/>
            <person name="Wiebenga A."/>
            <person name="Young D."/>
            <person name="Pisabarro A."/>
            <person name="Eastwood D.C."/>
            <person name="Martin F."/>
            <person name="Cullen D."/>
            <person name="Grigoriev I.V."/>
            <person name="Hibbett D.S."/>
        </authorList>
    </citation>
    <scope>NUCLEOTIDE SEQUENCE</scope>
    <source>
        <strain evidence="2">FP-58527</strain>
    </source>
</reference>
<proteinExistence type="predicted"/>
<keyword evidence="2" id="KW-1185">Reference proteome</keyword>
<dbReference type="InParanoid" id="S8DSD5"/>
<protein>
    <submittedName>
        <fullName evidence="1">Uncharacterized protein</fullName>
    </submittedName>
</protein>
<name>S8DSD5_FOMSC</name>
<evidence type="ECO:0000313" key="2">
    <source>
        <dbReference type="Proteomes" id="UP000015241"/>
    </source>
</evidence>
<accession>S8DSD5</accession>
<dbReference type="AlphaFoldDB" id="S8DSD5"/>
<organism evidence="1 2">
    <name type="scientific">Fomitopsis schrenkii</name>
    <name type="common">Brown rot fungus</name>
    <dbReference type="NCBI Taxonomy" id="2126942"/>
    <lineage>
        <taxon>Eukaryota</taxon>
        <taxon>Fungi</taxon>
        <taxon>Dikarya</taxon>
        <taxon>Basidiomycota</taxon>
        <taxon>Agaricomycotina</taxon>
        <taxon>Agaricomycetes</taxon>
        <taxon>Polyporales</taxon>
        <taxon>Fomitopsis</taxon>
    </lineage>
</organism>
<dbReference type="HOGENOM" id="CLU_2941731_0_0_1"/>
<dbReference type="EMBL" id="KE504193">
    <property type="protein sequence ID" value="EPS96156.1"/>
    <property type="molecule type" value="Genomic_DNA"/>
</dbReference>
<dbReference type="Proteomes" id="UP000015241">
    <property type="component" value="Unassembled WGS sequence"/>
</dbReference>
<evidence type="ECO:0000313" key="1">
    <source>
        <dbReference type="EMBL" id="EPS96156.1"/>
    </source>
</evidence>